<evidence type="ECO:0000313" key="2">
    <source>
        <dbReference type="EMBL" id="MBB6070395.1"/>
    </source>
</evidence>
<dbReference type="Gene3D" id="3.40.50.1820">
    <property type="entry name" value="alpha/beta hydrolase"/>
    <property type="match status" value="1"/>
</dbReference>
<feature type="signal peptide" evidence="1">
    <location>
        <begin position="1"/>
        <end position="20"/>
    </location>
</feature>
<name>A0A841GX77_9BACT</name>
<comment type="caution">
    <text evidence="2">The sequence shown here is derived from an EMBL/GenBank/DDBJ whole genome shotgun (WGS) entry which is preliminary data.</text>
</comment>
<protein>
    <submittedName>
        <fullName evidence="2">Pimeloyl-ACP methyl ester carboxylesterase</fullName>
    </submittedName>
</protein>
<evidence type="ECO:0000313" key="3">
    <source>
        <dbReference type="Proteomes" id="UP000582837"/>
    </source>
</evidence>
<organism evidence="2 3">
    <name type="scientific">Longimicrobium terrae</name>
    <dbReference type="NCBI Taxonomy" id="1639882"/>
    <lineage>
        <taxon>Bacteria</taxon>
        <taxon>Pseudomonadati</taxon>
        <taxon>Gemmatimonadota</taxon>
        <taxon>Longimicrobiia</taxon>
        <taxon>Longimicrobiales</taxon>
        <taxon>Longimicrobiaceae</taxon>
        <taxon>Longimicrobium</taxon>
    </lineage>
</organism>
<dbReference type="RefSeq" id="WP_170035778.1">
    <property type="nucleotide sequence ID" value="NZ_JABDTL010000001.1"/>
</dbReference>
<dbReference type="EMBL" id="JACHIA010000004">
    <property type="protein sequence ID" value="MBB6070395.1"/>
    <property type="molecule type" value="Genomic_DNA"/>
</dbReference>
<reference evidence="2 3" key="1">
    <citation type="submission" date="2020-08" db="EMBL/GenBank/DDBJ databases">
        <title>Genomic Encyclopedia of Type Strains, Phase IV (KMG-IV): sequencing the most valuable type-strain genomes for metagenomic binning, comparative biology and taxonomic classification.</title>
        <authorList>
            <person name="Goeker M."/>
        </authorList>
    </citation>
    <scope>NUCLEOTIDE SEQUENCE [LARGE SCALE GENOMIC DNA]</scope>
    <source>
        <strain evidence="2 3">DSM 29007</strain>
    </source>
</reference>
<keyword evidence="1" id="KW-0732">Signal</keyword>
<dbReference type="AlphaFoldDB" id="A0A841GX77"/>
<dbReference type="SUPFAM" id="SSF53474">
    <property type="entry name" value="alpha/beta-Hydrolases"/>
    <property type="match status" value="1"/>
</dbReference>
<dbReference type="Proteomes" id="UP000582837">
    <property type="component" value="Unassembled WGS sequence"/>
</dbReference>
<proteinExistence type="predicted"/>
<gene>
    <name evidence="2" type="ORF">HNQ61_002014</name>
</gene>
<dbReference type="InterPro" id="IPR029058">
    <property type="entry name" value="AB_hydrolase_fold"/>
</dbReference>
<sequence>MNAPRLFAIMALTFSTTAGAQSPAIVFVHGRGQEGRSRAEVRNEFVGAFEQSQRLWLGRAIVPASDIGFVWYADAIVPGSAAALSATCAPLSAAPASGDTIDLRSELMTLAQSLNLDGPALRLITEDTYKYLSSAQTRCEADTRLGVELRARGFTARPLILVAHSMGGIVSFSSLRQNAQTLDDSRLYRIERYVTLGTQVGTPLILKGIVGTYLQPPVPMPRTIRSWANFKNRNDRLAFDVRNSVSVSDSRRRPREISINVPGDRHAIGTYLSNRQVLRAILYPWCRAQSGARKPAECQRVEAAGDPIATTP</sequence>
<evidence type="ECO:0000256" key="1">
    <source>
        <dbReference type="SAM" id="SignalP"/>
    </source>
</evidence>
<keyword evidence="3" id="KW-1185">Reference proteome</keyword>
<accession>A0A841GX77</accession>
<feature type="chain" id="PRO_5032552663" evidence="1">
    <location>
        <begin position="21"/>
        <end position="312"/>
    </location>
</feature>